<dbReference type="GO" id="GO:0046429">
    <property type="term" value="F:4-hydroxy-3-methylbut-2-en-1-yl diphosphate synthase activity (ferredoxin)"/>
    <property type="evidence" value="ECO:0007669"/>
    <property type="project" value="UniProtKB-UniRule"/>
</dbReference>
<feature type="binding site" evidence="7">
    <location>
        <position position="339"/>
    </location>
    <ligand>
        <name>[4Fe-4S] cluster</name>
        <dbReference type="ChEBI" id="CHEBI:49883"/>
    </ligand>
</feature>
<evidence type="ECO:0000313" key="11">
    <source>
        <dbReference type="Proteomes" id="UP001289135"/>
    </source>
</evidence>
<evidence type="ECO:0000256" key="1">
    <source>
        <dbReference type="ARBA" id="ARBA00022485"/>
    </source>
</evidence>
<feature type="domain" description="IspG C-terminal" evidence="9">
    <location>
        <begin position="290"/>
        <end position="391"/>
    </location>
</feature>
<dbReference type="AlphaFoldDB" id="A0AAE5AGN8"/>
<keyword evidence="5 7" id="KW-0411">Iron-sulfur</keyword>
<reference evidence="10" key="1">
    <citation type="submission" date="2023-02" db="EMBL/GenBank/DDBJ databases">
        <title>Host association and intracellularity evolved multiple times independently in the Rickettsiales.</title>
        <authorList>
            <person name="Castelli M."/>
            <person name="Nardi T."/>
            <person name="Gammuto L."/>
            <person name="Bellinzona G."/>
            <person name="Sabaneyeva E."/>
            <person name="Potekhin A."/>
            <person name="Serra V."/>
            <person name="Petroni G."/>
            <person name="Sassera D."/>
        </authorList>
    </citation>
    <scope>NUCLEOTIDE SEQUENCE</scope>
    <source>
        <strain evidence="10">USBL-36I1</strain>
    </source>
</reference>
<keyword evidence="1 7" id="KW-0004">4Fe-4S</keyword>
<evidence type="ECO:0000256" key="4">
    <source>
        <dbReference type="ARBA" id="ARBA00023004"/>
    </source>
</evidence>
<feature type="binding site" evidence="7">
    <location>
        <position position="296"/>
    </location>
    <ligand>
        <name>[4Fe-4S] cluster</name>
        <dbReference type="ChEBI" id="CHEBI:49883"/>
    </ligand>
</feature>
<dbReference type="InterPro" id="IPR045854">
    <property type="entry name" value="NO2/SO3_Rdtase_4Fe4S_sf"/>
</dbReference>
<dbReference type="SUPFAM" id="SSF56014">
    <property type="entry name" value="Nitrite and sulphite reductase 4Fe-4S domain-like"/>
    <property type="match status" value="1"/>
</dbReference>
<dbReference type="NCBIfam" id="TIGR00612">
    <property type="entry name" value="ispG_gcpE"/>
    <property type="match status" value="1"/>
</dbReference>
<dbReference type="PANTHER" id="PTHR30454">
    <property type="entry name" value="4-HYDROXY-3-METHYLBUT-2-EN-1-YL DIPHOSPHATE SYNTHASE"/>
    <property type="match status" value="1"/>
</dbReference>
<evidence type="ECO:0000259" key="9">
    <source>
        <dbReference type="Pfam" id="PF26540"/>
    </source>
</evidence>
<comment type="function">
    <text evidence="7">Converts 2C-methyl-D-erythritol 2,4-cyclodiphosphate (ME-2,4cPP) into 1-hydroxy-2-methyl-2-(E)-butenyl 4-diphosphate.</text>
</comment>
<sequence length="403" mass="44171">MPTNKYADVGGVIIGRGYPIVVQSMTSSPTQNIEQTVNEIIELADAGSEIVRITVNNIKAAIAVPIIKDKLISRGYKIPLVGCFHYNGHQLLKQISDCAKSLDKYRINPGNVGFGNNRDKNLEQIIEIASYYKKPIRIGVNWGSLDKTVLDSLMKKNAETGYKKSDQEVLREAIITSALSNASYAEKIGLPSHMIIISAKVSRVPDLISIYRELYFRSNYALHVGLTEAGLGNKGIVSTTAALSILLKDGIGNTIRASLTQSPGEPRSNEVQLCLDILQSLGLRNSRPSITACPGCGRTNSDYFRKLAQTVEDMITEKMSIWRQKYPKVVDLRIAVMGCIVNGPGESKHADIGISLPGDGEYPLAPVFINGKKCYTLRGDNIAGEFCKILDNYVENNFSNIIN</sequence>
<comment type="similarity">
    <text evidence="7">Belongs to the IspG family.</text>
</comment>
<evidence type="ECO:0000256" key="7">
    <source>
        <dbReference type="HAMAP-Rule" id="MF_00159"/>
    </source>
</evidence>
<dbReference type="GO" id="GO:0016114">
    <property type="term" value="P:terpenoid biosynthetic process"/>
    <property type="evidence" value="ECO:0007669"/>
    <property type="project" value="InterPro"/>
</dbReference>
<proteinExistence type="inferred from homology"/>
<dbReference type="NCBIfam" id="NF001540">
    <property type="entry name" value="PRK00366.1"/>
    <property type="match status" value="1"/>
</dbReference>
<dbReference type="Proteomes" id="UP001289135">
    <property type="component" value="Unassembled WGS sequence"/>
</dbReference>
<dbReference type="PIRSF" id="PIRSF004640">
    <property type="entry name" value="IspG"/>
    <property type="match status" value="1"/>
</dbReference>
<dbReference type="PANTHER" id="PTHR30454:SF0">
    <property type="entry name" value="4-HYDROXY-3-METHYLBUT-2-EN-1-YL DIPHOSPHATE SYNTHASE (FERREDOXIN), CHLOROPLASTIC"/>
    <property type="match status" value="1"/>
</dbReference>
<keyword evidence="2 7" id="KW-0479">Metal-binding</keyword>
<dbReference type="InterPro" id="IPR016425">
    <property type="entry name" value="IspG_bac"/>
</dbReference>
<dbReference type="Pfam" id="PF04551">
    <property type="entry name" value="GcpE"/>
    <property type="match status" value="1"/>
</dbReference>
<keyword evidence="11" id="KW-1185">Reference proteome</keyword>
<keyword evidence="6 7" id="KW-0414">Isoprene biosynthesis</keyword>
<comment type="cofactor">
    <cofactor evidence="7">
        <name>[4Fe-4S] cluster</name>
        <dbReference type="ChEBI" id="CHEBI:49883"/>
    </cofactor>
    <text evidence="7">Binds 1 [4Fe-4S] cluster.</text>
</comment>
<comment type="pathway">
    <text evidence="7">Isoprenoid biosynthesis; isopentenyl diphosphate biosynthesis via DXP pathway; isopentenyl diphosphate from 1-deoxy-D-xylulose 5-phosphate: step 5/6.</text>
</comment>
<dbReference type="GO" id="GO:0019288">
    <property type="term" value="P:isopentenyl diphosphate biosynthetic process, methylerythritol 4-phosphate pathway"/>
    <property type="evidence" value="ECO:0007669"/>
    <property type="project" value="UniProtKB-UniRule"/>
</dbReference>
<dbReference type="EMBL" id="JARGYU010000001">
    <property type="protein sequence ID" value="MDZ5760997.1"/>
    <property type="molecule type" value="Genomic_DNA"/>
</dbReference>
<evidence type="ECO:0000256" key="5">
    <source>
        <dbReference type="ARBA" id="ARBA00023014"/>
    </source>
</evidence>
<dbReference type="FunFam" id="3.30.413.10:FF:000012">
    <property type="entry name" value="4-hydroxy-3-methylbut-2-en-1-yl diphosphate synthase (flavodoxin)"/>
    <property type="match status" value="1"/>
</dbReference>
<dbReference type="InterPro" id="IPR004588">
    <property type="entry name" value="IspG_bac-typ"/>
</dbReference>
<comment type="caution">
    <text evidence="10">The sequence shown here is derived from an EMBL/GenBank/DDBJ whole genome shotgun (WGS) entry which is preliminary data.</text>
</comment>
<organism evidence="10 11">
    <name type="scientific">Lyticum sinuosum</name>
    <dbReference type="NCBI Taxonomy" id="1332059"/>
    <lineage>
        <taxon>Bacteria</taxon>
        <taxon>Pseudomonadati</taxon>
        <taxon>Pseudomonadota</taxon>
        <taxon>Alphaproteobacteria</taxon>
        <taxon>Rickettsiales</taxon>
        <taxon>Lyticum</taxon>
    </lineage>
</organism>
<comment type="catalytic activity">
    <reaction evidence="7">
        <text>(2E)-4-hydroxy-3-methylbut-2-enyl diphosphate + oxidized [flavodoxin] + H2O + 2 H(+) = 2-C-methyl-D-erythritol 2,4-cyclic diphosphate + reduced [flavodoxin]</text>
        <dbReference type="Rhea" id="RHEA:43604"/>
        <dbReference type="Rhea" id="RHEA-COMP:10622"/>
        <dbReference type="Rhea" id="RHEA-COMP:10623"/>
        <dbReference type="ChEBI" id="CHEBI:15377"/>
        <dbReference type="ChEBI" id="CHEBI:15378"/>
        <dbReference type="ChEBI" id="CHEBI:57618"/>
        <dbReference type="ChEBI" id="CHEBI:58210"/>
        <dbReference type="ChEBI" id="CHEBI:58483"/>
        <dbReference type="ChEBI" id="CHEBI:128753"/>
        <dbReference type="EC" id="1.17.7.3"/>
    </reaction>
</comment>
<feature type="binding site" evidence="7">
    <location>
        <position position="346"/>
    </location>
    <ligand>
        <name>[4Fe-4S] cluster</name>
        <dbReference type="ChEBI" id="CHEBI:49883"/>
    </ligand>
</feature>
<dbReference type="HAMAP" id="MF_00159">
    <property type="entry name" value="IspG"/>
    <property type="match status" value="1"/>
</dbReference>
<dbReference type="GO" id="GO:0005506">
    <property type="term" value="F:iron ion binding"/>
    <property type="evidence" value="ECO:0007669"/>
    <property type="project" value="InterPro"/>
</dbReference>
<evidence type="ECO:0000313" key="10">
    <source>
        <dbReference type="EMBL" id="MDZ5760997.1"/>
    </source>
</evidence>
<name>A0AAE5AGN8_9RICK</name>
<evidence type="ECO:0000256" key="2">
    <source>
        <dbReference type="ARBA" id="ARBA00022723"/>
    </source>
</evidence>
<gene>
    <name evidence="7" type="primary">ispG</name>
    <name evidence="10" type="ORF">Lyticum_00157</name>
</gene>
<evidence type="ECO:0000256" key="6">
    <source>
        <dbReference type="ARBA" id="ARBA00023229"/>
    </source>
</evidence>
<dbReference type="InterPro" id="IPR058578">
    <property type="entry name" value="IspG_TIM"/>
</dbReference>
<keyword evidence="3 7" id="KW-0560">Oxidoreductase</keyword>
<dbReference type="Gene3D" id="3.20.20.20">
    <property type="entry name" value="Dihydropteroate synthase-like"/>
    <property type="match status" value="1"/>
</dbReference>
<feature type="domain" description="IspG TIM-barrel" evidence="8">
    <location>
        <begin position="8"/>
        <end position="274"/>
    </location>
</feature>
<dbReference type="Gene3D" id="3.30.413.10">
    <property type="entry name" value="Sulfite Reductase Hemoprotein, domain 1"/>
    <property type="match status" value="1"/>
</dbReference>
<dbReference type="RefSeq" id="WP_322498429.1">
    <property type="nucleotide sequence ID" value="NZ_JARGYU010000001.1"/>
</dbReference>
<protein>
    <recommendedName>
        <fullName evidence="7">4-hydroxy-3-methylbut-2-en-1-yl diphosphate synthase (flavodoxin)</fullName>
        <ecNumber evidence="7">1.17.7.3</ecNumber>
    </recommendedName>
    <alternativeName>
        <fullName evidence="7">1-hydroxy-2-methyl-2-(E)-butenyl 4-diphosphate synthase</fullName>
    </alternativeName>
</protein>
<dbReference type="InterPro" id="IPR011005">
    <property type="entry name" value="Dihydropteroate_synth-like_sf"/>
</dbReference>
<dbReference type="EC" id="1.17.7.3" evidence="7"/>
<feature type="binding site" evidence="7">
    <location>
        <position position="293"/>
    </location>
    <ligand>
        <name>[4Fe-4S] cluster</name>
        <dbReference type="ChEBI" id="CHEBI:49883"/>
    </ligand>
</feature>
<keyword evidence="4 7" id="KW-0408">Iron</keyword>
<dbReference type="Pfam" id="PF26540">
    <property type="entry name" value="GcpE_C"/>
    <property type="match status" value="1"/>
</dbReference>
<evidence type="ECO:0000256" key="3">
    <source>
        <dbReference type="ARBA" id="ARBA00023002"/>
    </source>
</evidence>
<dbReference type="InterPro" id="IPR058579">
    <property type="entry name" value="IspG_C"/>
</dbReference>
<evidence type="ECO:0000259" key="8">
    <source>
        <dbReference type="Pfam" id="PF04551"/>
    </source>
</evidence>
<dbReference type="GO" id="GO:0141197">
    <property type="term" value="F:4-hydroxy-3-methylbut-2-enyl-diphosphate synthase activity (flavodoxin)"/>
    <property type="evidence" value="ECO:0007669"/>
    <property type="project" value="UniProtKB-EC"/>
</dbReference>
<dbReference type="GO" id="GO:0051539">
    <property type="term" value="F:4 iron, 4 sulfur cluster binding"/>
    <property type="evidence" value="ECO:0007669"/>
    <property type="project" value="UniProtKB-UniRule"/>
</dbReference>
<accession>A0AAE5AGN8</accession>